<comment type="caution">
    <text evidence="1">The sequence shown here is derived from an EMBL/GenBank/DDBJ whole genome shotgun (WGS) entry which is preliminary data.</text>
</comment>
<dbReference type="Proteomes" id="UP001162162">
    <property type="component" value="Unassembled WGS sequence"/>
</dbReference>
<evidence type="ECO:0000313" key="2">
    <source>
        <dbReference type="Proteomes" id="UP001162162"/>
    </source>
</evidence>
<organism evidence="1 2">
    <name type="scientific">Aromia moschata</name>
    <dbReference type="NCBI Taxonomy" id="1265417"/>
    <lineage>
        <taxon>Eukaryota</taxon>
        <taxon>Metazoa</taxon>
        <taxon>Ecdysozoa</taxon>
        <taxon>Arthropoda</taxon>
        <taxon>Hexapoda</taxon>
        <taxon>Insecta</taxon>
        <taxon>Pterygota</taxon>
        <taxon>Neoptera</taxon>
        <taxon>Endopterygota</taxon>
        <taxon>Coleoptera</taxon>
        <taxon>Polyphaga</taxon>
        <taxon>Cucujiformia</taxon>
        <taxon>Chrysomeloidea</taxon>
        <taxon>Cerambycidae</taxon>
        <taxon>Cerambycinae</taxon>
        <taxon>Callichromatini</taxon>
        <taxon>Aromia</taxon>
    </lineage>
</organism>
<evidence type="ECO:0000313" key="1">
    <source>
        <dbReference type="EMBL" id="KAJ8937853.1"/>
    </source>
</evidence>
<dbReference type="AlphaFoldDB" id="A0AAV8XFX3"/>
<accession>A0AAV8XFX3</accession>
<evidence type="ECO:0008006" key="3">
    <source>
        <dbReference type="Google" id="ProtNLM"/>
    </source>
</evidence>
<dbReference type="EMBL" id="JAPWTK010000610">
    <property type="protein sequence ID" value="KAJ8937853.1"/>
    <property type="molecule type" value="Genomic_DNA"/>
</dbReference>
<gene>
    <name evidence="1" type="ORF">NQ318_005999</name>
</gene>
<proteinExistence type="predicted"/>
<protein>
    <recommendedName>
        <fullName evidence="3">Fibronectin type-III domain-containing protein</fullName>
    </recommendedName>
</protein>
<keyword evidence="2" id="KW-1185">Reference proteome</keyword>
<reference evidence="1" key="1">
    <citation type="journal article" date="2023" name="Insect Mol. Biol.">
        <title>Genome sequencing provides insights into the evolution of gene families encoding plant cell wall-degrading enzymes in longhorned beetles.</title>
        <authorList>
            <person name="Shin N.R."/>
            <person name="Okamura Y."/>
            <person name="Kirsch R."/>
            <person name="Pauchet Y."/>
        </authorList>
    </citation>
    <scope>NUCLEOTIDE SEQUENCE</scope>
    <source>
        <strain evidence="1">AMC_N1</strain>
    </source>
</reference>
<name>A0AAV8XFX3_9CUCU</name>
<sequence>MLQGWWNIILTKYLPPKVKQITPGSTYVDVDWIWDRNENSTAPEVYNVPYNRLGVDLTYNITYIIADEQNSTSVKMSFTNLQPSNIYMARFSIFDQMLNASGSTLIAFMTLPEA</sequence>